<dbReference type="CDD" id="cd01448">
    <property type="entry name" value="TST_Repeat_1"/>
    <property type="match status" value="1"/>
</dbReference>
<name>A0A177Y4J5_9VIBR</name>
<dbReference type="PANTHER" id="PTHR11364">
    <property type="entry name" value="THIOSULFATE SULFERTANSFERASE"/>
    <property type="match status" value="1"/>
</dbReference>
<dbReference type="SUPFAM" id="SSF52821">
    <property type="entry name" value="Rhodanese/Cell cycle control phosphatase"/>
    <property type="match status" value="2"/>
</dbReference>
<dbReference type="InterPro" id="IPR001763">
    <property type="entry name" value="Rhodanese-like_dom"/>
</dbReference>
<dbReference type="InterPro" id="IPR036873">
    <property type="entry name" value="Rhodanese-like_dom_sf"/>
</dbReference>
<dbReference type="Pfam" id="PF00581">
    <property type="entry name" value="Rhodanese"/>
    <property type="match status" value="2"/>
</dbReference>
<keyword evidence="2" id="KW-0677">Repeat</keyword>
<dbReference type="RefSeq" id="WP_054962972.1">
    <property type="nucleotide sequence ID" value="NZ_LLEI02000016.1"/>
</dbReference>
<dbReference type="Gene3D" id="3.40.250.10">
    <property type="entry name" value="Rhodanese-like domain"/>
    <property type="match status" value="2"/>
</dbReference>
<gene>
    <name evidence="4" type="ORF">APB76_03105</name>
</gene>
<comment type="caution">
    <text evidence="4">The sequence shown here is derived from an EMBL/GenBank/DDBJ whole genome shotgun (WGS) entry which is preliminary data.</text>
</comment>
<evidence type="ECO:0000256" key="2">
    <source>
        <dbReference type="ARBA" id="ARBA00022737"/>
    </source>
</evidence>
<dbReference type="PROSITE" id="PS50206">
    <property type="entry name" value="RHODANESE_3"/>
    <property type="match status" value="2"/>
</dbReference>
<evidence type="ECO:0000256" key="1">
    <source>
        <dbReference type="ARBA" id="ARBA00022679"/>
    </source>
</evidence>
<dbReference type="Proteomes" id="UP000078406">
    <property type="component" value="Unassembled WGS sequence"/>
</dbReference>
<reference evidence="4 5" key="1">
    <citation type="journal article" date="2016" name="Syst. Appl. Microbiol.">
        <title>Vibrio bivalvicida sp. nov., a novel larval pathogen for bivalve molluscs reared in a hatchery.</title>
        <authorList>
            <person name="Dubert J."/>
            <person name="Romalde J.L."/>
            <person name="Prado S."/>
            <person name="Barja J.L."/>
        </authorList>
    </citation>
    <scope>NUCLEOTIDE SEQUENCE [LARGE SCALE GENOMIC DNA]</scope>
    <source>
        <strain evidence="4 5">605</strain>
    </source>
</reference>
<sequence>MSPLITPTDLHALMGNKKLIILDASIDFQIPGEVEKDKTNLIPNSLRFDYDKDFCDLNSPLPHMMPSEEQFNSLAKKLGISNDSLIVVYDNSGTFASPRAWWMFRAMGHEQVYILDGGLTEWKAKGGETTRSYRQPESSGDFSGQLNPNYFVNADYVLAQIDNSESLTVDARSRARFNCEVAEPRLGLRSGHIPNSVCQPFSELMDGHKIKPVQMLQEILQGSLSLQAKHTLFSCGSGVTACIVLLAAYLSGYQNLAVYDGSWTEWGADPSLPIISR</sequence>
<protein>
    <submittedName>
        <fullName evidence="4">Thiosulfate sulfurtransferase</fullName>
    </submittedName>
</protein>
<dbReference type="EMBL" id="LLEI02000016">
    <property type="protein sequence ID" value="OAJ95697.1"/>
    <property type="molecule type" value="Genomic_DNA"/>
</dbReference>
<proteinExistence type="predicted"/>
<keyword evidence="1 4" id="KW-0808">Transferase</keyword>
<dbReference type="PANTHER" id="PTHR11364:SF27">
    <property type="entry name" value="SULFURTRANSFERASE"/>
    <property type="match status" value="1"/>
</dbReference>
<evidence type="ECO:0000313" key="4">
    <source>
        <dbReference type="EMBL" id="OAJ95697.1"/>
    </source>
</evidence>
<dbReference type="InterPro" id="IPR045078">
    <property type="entry name" value="TST/MPST-like"/>
</dbReference>
<evidence type="ECO:0000313" key="5">
    <source>
        <dbReference type="Proteomes" id="UP000078406"/>
    </source>
</evidence>
<organism evidence="4 5">
    <name type="scientific">Vibrio bivalvicida</name>
    <dbReference type="NCBI Taxonomy" id="1276888"/>
    <lineage>
        <taxon>Bacteria</taxon>
        <taxon>Pseudomonadati</taxon>
        <taxon>Pseudomonadota</taxon>
        <taxon>Gammaproteobacteria</taxon>
        <taxon>Vibrionales</taxon>
        <taxon>Vibrionaceae</taxon>
        <taxon>Vibrio</taxon>
        <taxon>Vibrio oreintalis group</taxon>
    </lineage>
</organism>
<feature type="domain" description="Rhodanese" evidence="3">
    <location>
        <begin position="162"/>
        <end position="275"/>
    </location>
</feature>
<dbReference type="CDD" id="cd01449">
    <property type="entry name" value="TST_Repeat_2"/>
    <property type="match status" value="1"/>
</dbReference>
<dbReference type="SMART" id="SM00450">
    <property type="entry name" value="RHOD"/>
    <property type="match status" value="2"/>
</dbReference>
<feature type="domain" description="Rhodanese" evidence="3">
    <location>
        <begin position="15"/>
        <end position="131"/>
    </location>
</feature>
<dbReference type="AlphaFoldDB" id="A0A177Y4J5"/>
<accession>A0A177Y4J5</accession>
<evidence type="ECO:0000259" key="3">
    <source>
        <dbReference type="PROSITE" id="PS50206"/>
    </source>
</evidence>
<dbReference type="GO" id="GO:0004792">
    <property type="term" value="F:thiosulfate-cyanide sulfurtransferase activity"/>
    <property type="evidence" value="ECO:0007669"/>
    <property type="project" value="TreeGrafter"/>
</dbReference>